<dbReference type="EMBL" id="CP002665">
    <property type="protein sequence ID" value="AEI12494.1"/>
    <property type="molecule type" value="Genomic_DNA"/>
</dbReference>
<dbReference type="STRING" id="593907.Celgi_1993"/>
<evidence type="ECO:0000256" key="3">
    <source>
        <dbReference type="ARBA" id="ARBA00022618"/>
    </source>
</evidence>
<keyword evidence="7" id="KW-0131">Cell cycle</keyword>
<dbReference type="RefSeq" id="WP_013884012.1">
    <property type="nucleotide sequence ID" value="NC_015671.1"/>
</dbReference>
<dbReference type="PANTHER" id="PTHR37820:SF1">
    <property type="entry name" value="CELL DIVISION PROTEIN FTSQ"/>
    <property type="match status" value="1"/>
</dbReference>
<gene>
    <name evidence="11" type="ordered locus">Celgi_1993</name>
</gene>
<evidence type="ECO:0000313" key="11">
    <source>
        <dbReference type="EMBL" id="AEI12494.1"/>
    </source>
</evidence>
<keyword evidence="2" id="KW-1003">Cell membrane</keyword>
<evidence type="ECO:0000256" key="1">
    <source>
        <dbReference type="ARBA" id="ARBA00004370"/>
    </source>
</evidence>
<dbReference type="GO" id="GO:0051301">
    <property type="term" value="P:cell division"/>
    <property type="evidence" value="ECO:0007669"/>
    <property type="project" value="UniProtKB-KW"/>
</dbReference>
<reference evidence="12" key="1">
    <citation type="submission" date="2011-04" db="EMBL/GenBank/DDBJ databases">
        <title>Complete sequence of Cellvibrio gilvus ATCC 13127.</title>
        <authorList>
            <person name="Lucas S."/>
            <person name="Han J."/>
            <person name="Lapidus A."/>
            <person name="Cheng J.-F."/>
            <person name="Goodwin L."/>
            <person name="Pitluck S."/>
            <person name="Peters L."/>
            <person name="Munk A."/>
            <person name="Detter J.C."/>
            <person name="Han C."/>
            <person name="Tapia R."/>
            <person name="Land M."/>
            <person name="Hauser L."/>
            <person name="Kyrpides N."/>
            <person name="Ivanova N."/>
            <person name="Ovchinnikova G."/>
            <person name="Pagani I."/>
            <person name="Mead D."/>
            <person name="Brumm P."/>
            <person name="Woyke T."/>
        </authorList>
    </citation>
    <scope>NUCLEOTIDE SEQUENCE [LARGE SCALE GENOMIC DNA]</scope>
    <source>
        <strain evidence="12">ATCC 13127 / NRRL B-14078</strain>
    </source>
</reference>
<keyword evidence="3" id="KW-0132">Cell division</keyword>
<organism evidence="11 12">
    <name type="scientific">Cellulomonas gilvus (strain ATCC 13127 / NRRL B-14078)</name>
    <name type="common">Cellvibrio gilvus</name>
    <dbReference type="NCBI Taxonomy" id="593907"/>
    <lineage>
        <taxon>Bacteria</taxon>
        <taxon>Bacillati</taxon>
        <taxon>Actinomycetota</taxon>
        <taxon>Actinomycetes</taxon>
        <taxon>Micrococcales</taxon>
        <taxon>Cellulomonadaceae</taxon>
        <taxon>Cellulomonas</taxon>
    </lineage>
</organism>
<evidence type="ECO:0000256" key="4">
    <source>
        <dbReference type="ARBA" id="ARBA00022692"/>
    </source>
</evidence>
<sequence>MTSSRPPRPPAPRPEAARPARPRRSASSRPAERGAAGPQERGTPAPGDGKDDVPRVAARAEISPEILPPPGPPTAGGAPRSFAPARVVAPDDVAPPAVRGSIRTAPVVSPTSAARFAERARARRTLARRQVIGLSVCAALVAGIGWLLLGSPVLALDAATVRVDGAGTVVAVDAVRAVVDERDGTPLPRLDTGALRADLLDVPGVREATVTRDWPHGLTVTLVAREPVAAVPADGRSGYSLLDQDGVQVGHVAKAPAELPVVDVPVGDRRTLRGVLTVVEQLDPDLLAQVGGVSARTQDTISMKLRKGARIAWGSAAETHLKAAVLTALLESEQGRKAKVIDVSAPRMPIIK</sequence>
<evidence type="ECO:0000259" key="10">
    <source>
        <dbReference type="PROSITE" id="PS51779"/>
    </source>
</evidence>
<dbReference type="InterPro" id="IPR013685">
    <property type="entry name" value="POTRA_FtsQ_type"/>
</dbReference>
<evidence type="ECO:0000256" key="7">
    <source>
        <dbReference type="ARBA" id="ARBA00023306"/>
    </source>
</evidence>
<dbReference type="PANTHER" id="PTHR37820">
    <property type="entry name" value="CELL DIVISION PROTEIN DIVIB"/>
    <property type="match status" value="1"/>
</dbReference>
<dbReference type="Pfam" id="PF08478">
    <property type="entry name" value="POTRA_1"/>
    <property type="match status" value="1"/>
</dbReference>
<dbReference type="KEGG" id="cga:Celgi_1993"/>
<dbReference type="HOGENOM" id="CLU_047677_2_1_11"/>
<dbReference type="InterPro" id="IPR034746">
    <property type="entry name" value="POTRA"/>
</dbReference>
<evidence type="ECO:0000256" key="5">
    <source>
        <dbReference type="ARBA" id="ARBA00022989"/>
    </source>
</evidence>
<name>F7ZZ78_CELGA</name>
<comment type="subcellular location">
    <subcellularLocation>
        <location evidence="1">Membrane</location>
    </subcellularLocation>
</comment>
<keyword evidence="4 9" id="KW-0812">Transmembrane</keyword>
<evidence type="ECO:0000256" key="2">
    <source>
        <dbReference type="ARBA" id="ARBA00022475"/>
    </source>
</evidence>
<accession>F7ZZ78</accession>
<dbReference type="Gene3D" id="3.10.20.310">
    <property type="entry name" value="membrane protein fhac"/>
    <property type="match status" value="1"/>
</dbReference>
<keyword evidence="6 9" id="KW-0472">Membrane</keyword>
<protein>
    <submittedName>
        <fullName evidence="11">Polypeptide-transport-associated domain protein FtsQ-type</fullName>
    </submittedName>
</protein>
<feature type="region of interest" description="Disordered" evidence="8">
    <location>
        <begin position="1"/>
        <end position="82"/>
    </location>
</feature>
<dbReference type="Proteomes" id="UP000000485">
    <property type="component" value="Chromosome"/>
</dbReference>
<dbReference type="eggNOG" id="COG1589">
    <property type="taxonomic scope" value="Bacteria"/>
</dbReference>
<evidence type="ECO:0000313" key="12">
    <source>
        <dbReference type="Proteomes" id="UP000000485"/>
    </source>
</evidence>
<feature type="domain" description="POTRA" evidence="10">
    <location>
        <begin position="156"/>
        <end position="225"/>
    </location>
</feature>
<feature type="compositionally biased region" description="Pro residues" evidence="8">
    <location>
        <begin position="1"/>
        <end position="13"/>
    </location>
</feature>
<feature type="transmembrane region" description="Helical" evidence="9">
    <location>
        <begin position="131"/>
        <end position="149"/>
    </location>
</feature>
<keyword evidence="12" id="KW-1185">Reference proteome</keyword>
<evidence type="ECO:0000256" key="8">
    <source>
        <dbReference type="SAM" id="MobiDB-lite"/>
    </source>
</evidence>
<proteinExistence type="predicted"/>
<evidence type="ECO:0000256" key="6">
    <source>
        <dbReference type="ARBA" id="ARBA00023136"/>
    </source>
</evidence>
<evidence type="ECO:0000256" key="9">
    <source>
        <dbReference type="SAM" id="Phobius"/>
    </source>
</evidence>
<dbReference type="AlphaFoldDB" id="F7ZZ78"/>
<dbReference type="GO" id="GO:0005886">
    <property type="term" value="C:plasma membrane"/>
    <property type="evidence" value="ECO:0007669"/>
    <property type="project" value="TreeGrafter"/>
</dbReference>
<dbReference type="PROSITE" id="PS51779">
    <property type="entry name" value="POTRA"/>
    <property type="match status" value="1"/>
</dbReference>
<keyword evidence="5 9" id="KW-1133">Transmembrane helix</keyword>
<dbReference type="InterPro" id="IPR050487">
    <property type="entry name" value="FtsQ_DivIB"/>
</dbReference>
<feature type="compositionally biased region" description="Low complexity" evidence="8">
    <location>
        <begin position="27"/>
        <end position="37"/>
    </location>
</feature>